<dbReference type="InterPro" id="IPR005887">
    <property type="entry name" value="GH92_a_mannosidase_put"/>
</dbReference>
<dbReference type="GO" id="GO:0030246">
    <property type="term" value="F:carbohydrate binding"/>
    <property type="evidence" value="ECO:0007669"/>
    <property type="project" value="InterPro"/>
</dbReference>
<comment type="caution">
    <text evidence="4">The sequence shown here is derived from an EMBL/GenBank/DDBJ whole genome shotgun (WGS) entry which is preliminary data.</text>
</comment>
<dbReference type="Gene3D" id="2.70.98.10">
    <property type="match status" value="1"/>
</dbReference>
<dbReference type="InterPro" id="IPR012939">
    <property type="entry name" value="Glyco_hydro_92"/>
</dbReference>
<dbReference type="PANTHER" id="PTHR12143:SF39">
    <property type="entry name" value="SECRETED PROTEIN"/>
    <property type="match status" value="1"/>
</dbReference>
<dbReference type="EMBL" id="RBWV01000009">
    <property type="protein sequence ID" value="RKS80443.1"/>
    <property type="molecule type" value="Genomic_DNA"/>
</dbReference>
<protein>
    <submittedName>
        <fullName evidence="4">Putative alpha-1,2-mannosidase</fullName>
    </submittedName>
</protein>
<dbReference type="Pfam" id="PF07971">
    <property type="entry name" value="Glyco_hydro_92"/>
    <property type="match status" value="1"/>
</dbReference>
<keyword evidence="1" id="KW-0732">Signal</keyword>
<evidence type="ECO:0000259" key="2">
    <source>
        <dbReference type="Pfam" id="PF07971"/>
    </source>
</evidence>
<dbReference type="GO" id="GO:0006516">
    <property type="term" value="P:glycoprotein catabolic process"/>
    <property type="evidence" value="ECO:0007669"/>
    <property type="project" value="TreeGrafter"/>
</dbReference>
<dbReference type="AlphaFoldDB" id="A0A420XUB7"/>
<feature type="domain" description="Glycosyl hydrolase family 92" evidence="2">
    <location>
        <begin position="276"/>
        <end position="763"/>
    </location>
</feature>
<proteinExistence type="predicted"/>
<dbReference type="Proteomes" id="UP000281955">
    <property type="component" value="Unassembled WGS sequence"/>
</dbReference>
<feature type="chain" id="PRO_5019018960" evidence="1">
    <location>
        <begin position="32"/>
        <end position="1085"/>
    </location>
</feature>
<sequence length="1085" mass="114627">MHRARAASALVGLVALALPALPLATASAASAAPAADEPLTSLVNPFIGSQNEGNTYPGASVPFGMVQLSPDTGHNTGYDYTEGRIRGFSMVHISGVGCGLGGDLPVLPTTGDVTSTDYANYALPYSHDTETASPGYYAVDLQAPAGAVRAELGATTHTGWARYTFPATTSADVLVNAGQALHSVHDSSVRIVDDHTVETRVTGSGFCQDTKPYTLFFTTRFDRPFASSGTWAGDTVTAGSTSSSGDGRRGAYLRFDTTSDHDVVSTTAISYVDADGARKNLAAEGSGTFDSVVAAAKATWESRLDQVRTTGGTTEQRRTFYSSLYRSFLAPNTGTDVDGRYTGWDQKIHEAKDFTYYQNWSLWDTYRTQQQLLSLLAPQQARDMALSLLRIDAEGGWLPRWGYGTVETNIMTGDPVTAYLTSAYQQGLLKGHEEEAYAALKKNADGVPPADSQFNGRSGNVQYLRDGYVPYLPDAVGKPGDYDLQHGPSATLEYALSDATLSAMAKSLGHTEDAARYAARGQNFRNVFDPRTSWFRGRDADGAFVGPDDPANSLGFHEGTAVQYMWLAQQDVPDLVDLIGGTDATNGRLDKFFAYDQLLADPAKTAREVWVNGAYSYYNQDKYNPQNEPDLHSPYIYLWTGQPSKTTDVVHAAITLFTDGPTGMTGNDDLGTMSAWHVLSAIGLYPILPGSDVWGLSTPIFDSVHLTLDPSWYPKGSLDISAPGSSASTRYIASAQLGGRNLKQTWVTSADLRAGKDLSYTLATTPSSWGTKKNAAPPSLVGGYSAQHHLALALQPSSTTLVGGTSAQQVDVNASVVATTPGRAYVTVAASAQAPLSVTPATGSARVQSDNLPATQQFPLKVTVPAGTPKGDYRITVTAKDTQGGSVERTATLSVIGACSESGGYCPQDLSSAYDVDGVATANARNEGNFDGGGWSFPAEQLPAGGVGVAAGGAYRFPDTTGTAKNFVSTHGQTIALAPAKYSALDLLVSAHNGDFTGPATVHYSDGTTSTVQLAATDWAAGAPRLGEGTALSASERYYVDGGGDGLTVHIWHDRLAVDATKQAVSITLPDQPFLLVYAMSAESA</sequence>
<keyword evidence="5" id="KW-1185">Reference proteome</keyword>
<feature type="signal peptide" evidence="1">
    <location>
        <begin position="1"/>
        <end position="31"/>
    </location>
</feature>
<dbReference type="NCBIfam" id="TIGR01180">
    <property type="entry name" value="aman2_put"/>
    <property type="match status" value="1"/>
</dbReference>
<dbReference type="OrthoDB" id="9804511at2"/>
<dbReference type="Gene3D" id="1.20.1610.10">
    <property type="entry name" value="alpha-1,2-mannosidases domains"/>
    <property type="match status" value="1"/>
</dbReference>
<evidence type="ECO:0000313" key="4">
    <source>
        <dbReference type="EMBL" id="RKS80443.1"/>
    </source>
</evidence>
<evidence type="ECO:0000259" key="3">
    <source>
        <dbReference type="Pfam" id="PF17678"/>
    </source>
</evidence>
<feature type="domain" description="Glycosyl hydrolase family 92 N-terminal" evidence="3">
    <location>
        <begin position="42"/>
        <end position="270"/>
    </location>
</feature>
<dbReference type="GO" id="GO:0000224">
    <property type="term" value="F:peptide-N4-(N-acetyl-beta-glucosaminyl)asparagine amidase activity"/>
    <property type="evidence" value="ECO:0007669"/>
    <property type="project" value="TreeGrafter"/>
</dbReference>
<evidence type="ECO:0000256" key="1">
    <source>
        <dbReference type="SAM" id="SignalP"/>
    </source>
</evidence>
<dbReference type="Gene3D" id="1.20.1050.60">
    <property type="entry name" value="alpha-1,2-mannosidase"/>
    <property type="match status" value="1"/>
</dbReference>
<dbReference type="InterPro" id="IPR008928">
    <property type="entry name" value="6-hairpin_glycosidase_sf"/>
</dbReference>
<dbReference type="InterPro" id="IPR014718">
    <property type="entry name" value="GH-type_carb-bd"/>
</dbReference>
<reference evidence="4 5" key="1">
    <citation type="submission" date="2018-10" db="EMBL/GenBank/DDBJ databases">
        <title>Genomic Encyclopedia of Archaeal and Bacterial Type Strains, Phase II (KMG-II): from individual species to whole genera.</title>
        <authorList>
            <person name="Goeker M."/>
        </authorList>
    </citation>
    <scope>NUCLEOTIDE SEQUENCE [LARGE SCALE GENOMIC DNA]</scope>
    <source>
        <strain evidence="4 5">RP-AC37</strain>
    </source>
</reference>
<dbReference type="InterPro" id="IPR050883">
    <property type="entry name" value="PNGase"/>
</dbReference>
<dbReference type="Pfam" id="PF17678">
    <property type="entry name" value="Glyco_hydro_92N"/>
    <property type="match status" value="1"/>
</dbReference>
<dbReference type="Gene3D" id="3.30.2080.10">
    <property type="entry name" value="GH92 mannosidase domain"/>
    <property type="match status" value="1"/>
</dbReference>
<dbReference type="PANTHER" id="PTHR12143">
    <property type="entry name" value="PEPTIDE N-GLYCANASE PNGASE -RELATED"/>
    <property type="match status" value="1"/>
</dbReference>
<evidence type="ECO:0000313" key="5">
    <source>
        <dbReference type="Proteomes" id="UP000281955"/>
    </source>
</evidence>
<dbReference type="InterPro" id="IPR041371">
    <property type="entry name" value="GH92_N"/>
</dbReference>
<gene>
    <name evidence="4" type="ORF">CLV35_0875</name>
</gene>
<name>A0A420XUB7_9ACTN</name>
<dbReference type="InParanoid" id="A0A420XUB7"/>
<dbReference type="GO" id="GO:0005829">
    <property type="term" value="C:cytosol"/>
    <property type="evidence" value="ECO:0007669"/>
    <property type="project" value="TreeGrafter"/>
</dbReference>
<dbReference type="SUPFAM" id="SSF48208">
    <property type="entry name" value="Six-hairpin glycosidases"/>
    <property type="match status" value="1"/>
</dbReference>
<organism evidence="4 5">
    <name type="scientific">Motilibacter peucedani</name>
    <dbReference type="NCBI Taxonomy" id="598650"/>
    <lineage>
        <taxon>Bacteria</taxon>
        <taxon>Bacillati</taxon>
        <taxon>Actinomycetota</taxon>
        <taxon>Actinomycetes</taxon>
        <taxon>Motilibacterales</taxon>
        <taxon>Motilibacteraceae</taxon>
        <taxon>Motilibacter</taxon>
    </lineage>
</organism>
<dbReference type="GO" id="GO:0005975">
    <property type="term" value="P:carbohydrate metabolic process"/>
    <property type="evidence" value="ECO:0007669"/>
    <property type="project" value="InterPro"/>
</dbReference>
<accession>A0A420XUB7</accession>